<dbReference type="OrthoDB" id="1232225at2"/>
<evidence type="ECO:0000313" key="2">
    <source>
        <dbReference type="EMBL" id="SDE00419.1"/>
    </source>
</evidence>
<dbReference type="InterPro" id="IPR021280">
    <property type="entry name" value="TMEM260-like"/>
</dbReference>
<dbReference type="EMBL" id="FNAS01000002">
    <property type="protein sequence ID" value="SDE00419.1"/>
    <property type="molecule type" value="Genomic_DNA"/>
</dbReference>
<feature type="transmembrane region" description="Helical" evidence="1">
    <location>
        <begin position="126"/>
        <end position="142"/>
    </location>
</feature>
<evidence type="ECO:0000256" key="1">
    <source>
        <dbReference type="SAM" id="Phobius"/>
    </source>
</evidence>
<keyword evidence="1" id="KW-1133">Transmembrane helix</keyword>
<name>A0A1G6ZCP9_9FLAO</name>
<gene>
    <name evidence="2" type="ORF">SAMN05421544_10242</name>
</gene>
<keyword evidence="1" id="KW-0472">Membrane</keyword>
<keyword evidence="1" id="KW-0812">Transmembrane</keyword>
<feature type="transmembrane region" description="Helical" evidence="1">
    <location>
        <begin position="154"/>
        <end position="180"/>
    </location>
</feature>
<protein>
    <submittedName>
        <fullName evidence="2">Dolichyl-phosphate-mannose-protein mannosyltransferase</fullName>
    </submittedName>
</protein>
<dbReference type="GO" id="GO:0016757">
    <property type="term" value="F:glycosyltransferase activity"/>
    <property type="evidence" value="ECO:0007669"/>
    <property type="project" value="UniProtKB-KW"/>
</dbReference>
<feature type="transmembrane region" description="Helical" evidence="1">
    <location>
        <begin position="192"/>
        <end position="212"/>
    </location>
</feature>
<dbReference type="AlphaFoldDB" id="A0A1G6ZCP9"/>
<keyword evidence="2" id="KW-0808">Transferase</keyword>
<feature type="transmembrane region" description="Helical" evidence="1">
    <location>
        <begin position="72"/>
        <end position="91"/>
    </location>
</feature>
<feature type="transmembrane region" description="Helical" evidence="1">
    <location>
        <begin position="242"/>
        <end position="263"/>
    </location>
</feature>
<dbReference type="Proteomes" id="UP000198517">
    <property type="component" value="Unassembled WGS sequence"/>
</dbReference>
<keyword evidence="2" id="KW-0328">Glycosyltransferase</keyword>
<proteinExistence type="predicted"/>
<sequence>MRKNHLVILCLSIIAIVYVFSIAKDPILGDSLAFSVQACKGFDIGTNATNHFLYSNFLALIFKLFPISVNPHYIFTSVSILFSIATLWLIRKFLLLFDISHKNTLLLFFLLGLSFTYWRISIITEVYAFYIFFTVLFLYYVFRYVKTPKNSTFIILSFILGLCFLIHIQSILLIPSYLLLAYKSMKIDYKQTIIGTCLFLVVSSILLIPVALGKHDFMAILNDDNPNYSFLKINIIESCKALLRNIGFLVYNFTIFLYFILIGFRKIQYKKYVLAILIPYFVFIIKHDVSDSYVFQLVPYVFLLVAMGKGVECKFNRLPIAIVLILPLFYFSTYKIIGYTQFGKKINNEKGFKGGVRYLMFPALNGNPPIDVFIKDYQNGKIDKKEEFKTQYNYAIEWKEKNK</sequence>
<organism evidence="2 3">
    <name type="scientific">Riemerella columbipharyngis</name>
    <dbReference type="NCBI Taxonomy" id="1071918"/>
    <lineage>
        <taxon>Bacteria</taxon>
        <taxon>Pseudomonadati</taxon>
        <taxon>Bacteroidota</taxon>
        <taxon>Flavobacteriia</taxon>
        <taxon>Flavobacteriales</taxon>
        <taxon>Weeksellaceae</taxon>
        <taxon>Riemerella</taxon>
    </lineage>
</organism>
<feature type="transmembrane region" description="Helical" evidence="1">
    <location>
        <begin position="317"/>
        <end position="337"/>
    </location>
</feature>
<dbReference type="STRING" id="1071918.SAMN05421544_10242"/>
<accession>A0A1G6ZCP9</accession>
<keyword evidence="3" id="KW-1185">Reference proteome</keyword>
<feature type="transmembrane region" description="Helical" evidence="1">
    <location>
        <begin position="292"/>
        <end position="311"/>
    </location>
</feature>
<reference evidence="2 3" key="1">
    <citation type="submission" date="2016-10" db="EMBL/GenBank/DDBJ databases">
        <authorList>
            <person name="de Groot N.N."/>
        </authorList>
    </citation>
    <scope>NUCLEOTIDE SEQUENCE [LARGE SCALE GENOMIC DNA]</scope>
    <source>
        <strain evidence="2 3">DSM 24015</strain>
    </source>
</reference>
<evidence type="ECO:0000313" key="3">
    <source>
        <dbReference type="Proteomes" id="UP000198517"/>
    </source>
</evidence>
<dbReference type="RefSeq" id="WP_092735786.1">
    <property type="nucleotide sequence ID" value="NZ_FNAS01000002.1"/>
</dbReference>
<dbReference type="Pfam" id="PF11028">
    <property type="entry name" value="TMEM260-like"/>
    <property type="match status" value="1"/>
</dbReference>